<reference evidence="1 2" key="1">
    <citation type="submission" date="2019-09" db="EMBL/GenBank/DDBJ databases">
        <authorList>
            <person name="Li Y."/>
        </authorList>
    </citation>
    <scope>NUCLEOTIDE SEQUENCE [LARGE SCALE GENOMIC DNA]</scope>
    <source>
        <strain evidence="1 2">L3-3HA</strain>
    </source>
</reference>
<dbReference type="Proteomes" id="UP000335415">
    <property type="component" value="Unassembled WGS sequence"/>
</dbReference>
<dbReference type="GO" id="GO:0006313">
    <property type="term" value="P:DNA transposition"/>
    <property type="evidence" value="ECO:0007669"/>
    <property type="project" value="InterPro"/>
</dbReference>
<dbReference type="InterPro" id="IPR005063">
    <property type="entry name" value="Transposase_27"/>
</dbReference>
<sequence>MNTAISTLKKRAPRQVTNKPLVYDALPLICEPDEQWSFVENKKQQNCLWYMIDTKIKK</sequence>
<dbReference type="RefSeq" id="WP_150434440.1">
    <property type="nucleotide sequence ID" value="NZ_VYKJ01000003.1"/>
</dbReference>
<dbReference type="Pfam" id="PF03400">
    <property type="entry name" value="DDE_Tnp_IS1"/>
    <property type="match status" value="1"/>
</dbReference>
<protein>
    <recommendedName>
        <fullName evidence="3">Transposase</fullName>
    </recommendedName>
</protein>
<dbReference type="AlphaFoldDB" id="A0A5J5G2S8"/>
<evidence type="ECO:0008006" key="3">
    <source>
        <dbReference type="Google" id="ProtNLM"/>
    </source>
</evidence>
<name>A0A5J5G2S8_9GAMM</name>
<dbReference type="EMBL" id="VYKJ01000003">
    <property type="protein sequence ID" value="KAA9001168.1"/>
    <property type="molecule type" value="Genomic_DNA"/>
</dbReference>
<dbReference type="GO" id="GO:0003677">
    <property type="term" value="F:DNA binding"/>
    <property type="evidence" value="ECO:0007669"/>
    <property type="project" value="InterPro"/>
</dbReference>
<keyword evidence="2" id="KW-1185">Reference proteome</keyword>
<accession>A0A5J5G2S8</accession>
<gene>
    <name evidence="1" type="ORF">FJU30_07935</name>
</gene>
<dbReference type="GO" id="GO:0004803">
    <property type="term" value="F:transposase activity"/>
    <property type="evidence" value="ECO:0007669"/>
    <property type="project" value="InterPro"/>
</dbReference>
<proteinExistence type="predicted"/>
<comment type="caution">
    <text evidence="1">The sequence shown here is derived from an EMBL/GenBank/DDBJ whole genome shotgun (WGS) entry which is preliminary data.</text>
</comment>
<organism evidence="1 2">
    <name type="scientific">Affinibrenneria salicis</name>
    <dbReference type="NCBI Taxonomy" id="2590031"/>
    <lineage>
        <taxon>Bacteria</taxon>
        <taxon>Pseudomonadati</taxon>
        <taxon>Pseudomonadota</taxon>
        <taxon>Gammaproteobacteria</taxon>
        <taxon>Enterobacterales</taxon>
        <taxon>Pectobacteriaceae</taxon>
        <taxon>Affinibrenneria</taxon>
    </lineage>
</organism>
<evidence type="ECO:0000313" key="2">
    <source>
        <dbReference type="Proteomes" id="UP000335415"/>
    </source>
</evidence>
<dbReference type="OrthoDB" id="9783238at2"/>
<evidence type="ECO:0000313" key="1">
    <source>
        <dbReference type="EMBL" id="KAA9001168.1"/>
    </source>
</evidence>